<dbReference type="InterPro" id="IPR005805">
    <property type="entry name" value="Rieske_Fe-S_prot_C"/>
</dbReference>
<dbReference type="Gene3D" id="2.102.10.10">
    <property type="entry name" value="Rieske [2Fe-2S] iron-sulphur domain"/>
    <property type="match status" value="1"/>
</dbReference>
<dbReference type="InterPro" id="IPR014349">
    <property type="entry name" value="Rieske_Fe-S_prot"/>
</dbReference>
<dbReference type="PROSITE" id="PS51296">
    <property type="entry name" value="RIESKE"/>
    <property type="match status" value="1"/>
</dbReference>
<keyword evidence="4" id="KW-0408">Iron</keyword>
<feature type="signal peptide" evidence="8">
    <location>
        <begin position="1"/>
        <end position="23"/>
    </location>
</feature>
<evidence type="ECO:0000313" key="10">
    <source>
        <dbReference type="EMBL" id="CAJ1406146.1"/>
    </source>
</evidence>
<evidence type="ECO:0000256" key="6">
    <source>
        <dbReference type="ARBA" id="ARBA00023157"/>
    </source>
</evidence>
<protein>
    <recommendedName>
        <fullName evidence="9">Rieske domain-containing protein</fullName>
    </recommendedName>
</protein>
<name>A0AA36NJ86_9DINO</name>
<keyword evidence="11" id="KW-1185">Reference proteome</keyword>
<keyword evidence="3" id="KW-0479">Metal-binding</keyword>
<dbReference type="GO" id="GO:0046872">
    <property type="term" value="F:metal ion binding"/>
    <property type="evidence" value="ECO:0007669"/>
    <property type="project" value="UniProtKB-KW"/>
</dbReference>
<evidence type="ECO:0000256" key="1">
    <source>
        <dbReference type="ARBA" id="ARBA00010651"/>
    </source>
</evidence>
<dbReference type="SUPFAM" id="SSF50022">
    <property type="entry name" value="ISP domain"/>
    <property type="match status" value="1"/>
</dbReference>
<feature type="chain" id="PRO_5041254835" description="Rieske domain-containing protein" evidence="8">
    <location>
        <begin position="24"/>
        <end position="192"/>
    </location>
</feature>
<evidence type="ECO:0000259" key="9">
    <source>
        <dbReference type="PROSITE" id="PS51296"/>
    </source>
</evidence>
<reference evidence="10" key="1">
    <citation type="submission" date="2023-08" db="EMBL/GenBank/DDBJ databases">
        <authorList>
            <person name="Chen Y."/>
            <person name="Shah S."/>
            <person name="Dougan E. K."/>
            <person name="Thang M."/>
            <person name="Chan C."/>
        </authorList>
    </citation>
    <scope>NUCLEOTIDE SEQUENCE</scope>
</reference>
<comment type="cofactor">
    <cofactor evidence="7">
        <name>[2Fe-2S] cluster</name>
        <dbReference type="ChEBI" id="CHEBI:190135"/>
    </cofactor>
</comment>
<dbReference type="InterPro" id="IPR036922">
    <property type="entry name" value="Rieske_2Fe-2S_sf"/>
</dbReference>
<dbReference type="AlphaFoldDB" id="A0AA36NJ86"/>
<dbReference type="Pfam" id="PF00355">
    <property type="entry name" value="Rieske"/>
    <property type="match status" value="1"/>
</dbReference>
<evidence type="ECO:0000256" key="2">
    <source>
        <dbReference type="ARBA" id="ARBA00022714"/>
    </source>
</evidence>
<organism evidence="10 11">
    <name type="scientific">Effrenium voratum</name>
    <dbReference type="NCBI Taxonomy" id="2562239"/>
    <lineage>
        <taxon>Eukaryota</taxon>
        <taxon>Sar</taxon>
        <taxon>Alveolata</taxon>
        <taxon>Dinophyceae</taxon>
        <taxon>Suessiales</taxon>
        <taxon>Symbiodiniaceae</taxon>
        <taxon>Effrenium</taxon>
    </lineage>
</organism>
<evidence type="ECO:0000256" key="7">
    <source>
        <dbReference type="ARBA" id="ARBA00034078"/>
    </source>
</evidence>
<sequence>MAMRARGLALLAFVTMVCRPCFVSELPRRSLAAAAAAGSVALALLKVPGPAPASALVTKKPPKPVVAQDKSFQPVEVASWAQASKGQPDLVLGLRGDPYFLLPGKDGGALRNFALRAECTHLGCLANWNRVVNKFVCPCHGSEYDDQGKVLKGPAPQSLALAHVELTETQKVRLVAWTEEDFRDGSEPWWAA</sequence>
<accession>A0AA36NJ86</accession>
<evidence type="ECO:0000313" key="11">
    <source>
        <dbReference type="Proteomes" id="UP001178507"/>
    </source>
</evidence>
<keyword evidence="6" id="KW-1015">Disulfide bond</keyword>
<dbReference type="GO" id="GO:0051537">
    <property type="term" value="F:2 iron, 2 sulfur cluster binding"/>
    <property type="evidence" value="ECO:0007669"/>
    <property type="project" value="UniProtKB-KW"/>
</dbReference>
<evidence type="ECO:0000256" key="3">
    <source>
        <dbReference type="ARBA" id="ARBA00022723"/>
    </source>
</evidence>
<keyword evidence="5" id="KW-0411">Iron-sulfur</keyword>
<feature type="domain" description="Rieske" evidence="9">
    <location>
        <begin position="80"/>
        <end position="173"/>
    </location>
</feature>
<keyword evidence="2" id="KW-0001">2Fe-2S</keyword>
<comment type="similarity">
    <text evidence="1">Belongs to the Rieske iron-sulfur protein family.</text>
</comment>
<dbReference type="GO" id="GO:0016020">
    <property type="term" value="C:membrane"/>
    <property type="evidence" value="ECO:0007669"/>
    <property type="project" value="InterPro"/>
</dbReference>
<keyword evidence="8" id="KW-0732">Signal</keyword>
<evidence type="ECO:0000256" key="4">
    <source>
        <dbReference type="ARBA" id="ARBA00023004"/>
    </source>
</evidence>
<evidence type="ECO:0000256" key="5">
    <source>
        <dbReference type="ARBA" id="ARBA00023014"/>
    </source>
</evidence>
<proteinExistence type="inferred from homology"/>
<dbReference type="InterPro" id="IPR017941">
    <property type="entry name" value="Rieske_2Fe-2S"/>
</dbReference>
<gene>
    <name evidence="10" type="ORF">EVOR1521_LOCUS28182</name>
</gene>
<comment type="caution">
    <text evidence="10">The sequence shown here is derived from an EMBL/GenBank/DDBJ whole genome shotgun (WGS) entry which is preliminary data.</text>
</comment>
<dbReference type="PANTHER" id="PTHR10134">
    <property type="entry name" value="CYTOCHROME B-C1 COMPLEX SUBUNIT RIESKE, MITOCHONDRIAL"/>
    <property type="match status" value="1"/>
</dbReference>
<dbReference type="EMBL" id="CAUJNA010003617">
    <property type="protein sequence ID" value="CAJ1406146.1"/>
    <property type="molecule type" value="Genomic_DNA"/>
</dbReference>
<dbReference type="Proteomes" id="UP001178507">
    <property type="component" value="Unassembled WGS sequence"/>
</dbReference>
<dbReference type="PRINTS" id="PR00162">
    <property type="entry name" value="RIESKE"/>
</dbReference>
<evidence type="ECO:0000256" key="8">
    <source>
        <dbReference type="SAM" id="SignalP"/>
    </source>
</evidence>